<dbReference type="EMBL" id="JAATIQ010000086">
    <property type="protein sequence ID" value="KAF4385245.1"/>
    <property type="molecule type" value="Genomic_DNA"/>
</dbReference>
<name>A0A7J6GQP1_CANSA</name>
<feature type="transmembrane region" description="Helical" evidence="7">
    <location>
        <begin position="105"/>
        <end position="125"/>
    </location>
</feature>
<keyword evidence="5 7" id="KW-1133">Transmembrane helix</keyword>
<feature type="transmembrane region" description="Helical" evidence="7">
    <location>
        <begin position="286"/>
        <end position="310"/>
    </location>
</feature>
<proteinExistence type="inferred from homology"/>
<evidence type="ECO:0000313" key="10">
    <source>
        <dbReference type="Proteomes" id="UP000583929"/>
    </source>
</evidence>
<dbReference type="Proteomes" id="UP000583929">
    <property type="component" value="Unassembled WGS sequence"/>
</dbReference>
<evidence type="ECO:0000256" key="3">
    <source>
        <dbReference type="ARBA" id="ARBA00022475"/>
    </source>
</evidence>
<evidence type="ECO:0000256" key="6">
    <source>
        <dbReference type="ARBA" id="ARBA00023136"/>
    </source>
</evidence>
<keyword evidence="10" id="KW-1185">Reference proteome</keyword>
<dbReference type="AlphaFoldDB" id="A0A7J6GQP1"/>
<dbReference type="InterPro" id="IPR000620">
    <property type="entry name" value="EamA_dom"/>
</dbReference>
<feature type="transmembrane region" description="Helical" evidence="7">
    <location>
        <begin position="172"/>
        <end position="201"/>
    </location>
</feature>
<gene>
    <name evidence="9" type="ORF">G4B88_026528</name>
</gene>
<feature type="transmembrane region" description="Helical" evidence="7">
    <location>
        <begin position="241"/>
        <end position="266"/>
    </location>
</feature>
<protein>
    <recommendedName>
        <fullName evidence="8">EamA domain-containing protein</fullName>
    </recommendedName>
</protein>
<evidence type="ECO:0000256" key="7">
    <source>
        <dbReference type="SAM" id="Phobius"/>
    </source>
</evidence>
<keyword evidence="6 7" id="KW-0472">Membrane</keyword>
<reference evidence="9 10" key="1">
    <citation type="journal article" date="2020" name="bioRxiv">
        <title>Sequence and annotation of 42 cannabis genomes reveals extensive copy number variation in cannabinoid synthesis and pathogen resistance genes.</title>
        <authorList>
            <person name="Mckernan K.J."/>
            <person name="Helbert Y."/>
            <person name="Kane L.T."/>
            <person name="Ebling H."/>
            <person name="Zhang L."/>
            <person name="Liu B."/>
            <person name="Eaton Z."/>
            <person name="Mclaughlin S."/>
            <person name="Kingan S."/>
            <person name="Baybayan P."/>
            <person name="Concepcion G."/>
            <person name="Jordan M."/>
            <person name="Riva A."/>
            <person name="Barbazuk W."/>
            <person name="Harkins T."/>
        </authorList>
    </citation>
    <scope>NUCLEOTIDE SEQUENCE [LARGE SCALE GENOMIC DNA]</scope>
    <source>
        <strain evidence="10">cv. Jamaican Lion 4</strain>
        <tissue evidence="9">Leaf</tissue>
    </source>
</reference>
<organism evidence="9 10">
    <name type="scientific">Cannabis sativa</name>
    <name type="common">Hemp</name>
    <name type="synonym">Marijuana</name>
    <dbReference type="NCBI Taxonomy" id="3483"/>
    <lineage>
        <taxon>Eukaryota</taxon>
        <taxon>Viridiplantae</taxon>
        <taxon>Streptophyta</taxon>
        <taxon>Embryophyta</taxon>
        <taxon>Tracheophyta</taxon>
        <taxon>Spermatophyta</taxon>
        <taxon>Magnoliopsida</taxon>
        <taxon>eudicotyledons</taxon>
        <taxon>Gunneridae</taxon>
        <taxon>Pentapetalae</taxon>
        <taxon>rosids</taxon>
        <taxon>fabids</taxon>
        <taxon>Rosales</taxon>
        <taxon>Cannabaceae</taxon>
        <taxon>Cannabis</taxon>
    </lineage>
</organism>
<dbReference type="Pfam" id="PF00892">
    <property type="entry name" value="EamA"/>
    <property type="match status" value="1"/>
</dbReference>
<evidence type="ECO:0000313" key="9">
    <source>
        <dbReference type="EMBL" id="KAF4385245.1"/>
    </source>
</evidence>
<dbReference type="SUPFAM" id="SSF103481">
    <property type="entry name" value="Multidrug resistance efflux transporter EmrE"/>
    <property type="match status" value="1"/>
</dbReference>
<feature type="transmembrane region" description="Helical" evidence="7">
    <location>
        <begin position="213"/>
        <end position="229"/>
    </location>
</feature>
<dbReference type="PANTHER" id="PTHR42920:SF10">
    <property type="entry name" value="EAMA DOMAIN-CONTAINING PROTEIN"/>
    <property type="match status" value="1"/>
</dbReference>
<feature type="transmembrane region" description="Helical" evidence="7">
    <location>
        <begin position="322"/>
        <end position="340"/>
    </location>
</feature>
<dbReference type="PANTHER" id="PTHR42920">
    <property type="entry name" value="OS03G0707200 PROTEIN-RELATED"/>
    <property type="match status" value="1"/>
</dbReference>
<keyword evidence="4 7" id="KW-0812">Transmembrane</keyword>
<feature type="domain" description="EamA" evidence="8">
    <location>
        <begin position="211"/>
        <end position="362"/>
    </location>
</feature>
<comment type="subcellular location">
    <subcellularLocation>
        <location evidence="1">Cell membrane</location>
        <topology evidence="1">Multi-pass membrane protein</topology>
    </subcellularLocation>
</comment>
<feature type="transmembrane region" description="Helical" evidence="7">
    <location>
        <begin position="346"/>
        <end position="365"/>
    </location>
</feature>
<comment type="caution">
    <text evidence="9">The sequence shown here is derived from an EMBL/GenBank/DDBJ whole genome shotgun (WGS) entry which is preliminary data.</text>
</comment>
<dbReference type="InterPro" id="IPR037185">
    <property type="entry name" value="EmrE-like"/>
</dbReference>
<comment type="similarity">
    <text evidence="2">Belongs to the drug/metabolite transporter (DMT) superfamily. Plant drug/metabolite exporter (P-DME) (TC 2.A.7.4) family.</text>
</comment>
<dbReference type="InterPro" id="IPR051258">
    <property type="entry name" value="Diverse_Substrate_Transporter"/>
</dbReference>
<evidence type="ECO:0000256" key="5">
    <source>
        <dbReference type="ARBA" id="ARBA00022989"/>
    </source>
</evidence>
<evidence type="ECO:0000256" key="4">
    <source>
        <dbReference type="ARBA" id="ARBA00022692"/>
    </source>
</evidence>
<sequence>MASPFSKTFRKDSIFFNTNIPNPNHSSSSFSSSQIRVSFIHEKQPKKSLEIERRINSETTLSIKQNITTKSSNKEKGSNIKISKEKQLFWPKILFGSKSKKIRSIILLNVITIVYASDIMVVKGAEATMDPAAFSAARFIVSAIPFLPFVWRARHDDQTRNAGIELGFWLSLAYFIEAIGAFVPSRTWFGVLMSAIGFTILECGGSPPNVGDLLNFLSAIFFGIHMIRTEHISRKTKKENFLALIGCEASVLALLSTMWVLLGGWFDGDQSVNDTIWTWEELWEWIVTFPWIPAIYTGLFSTGICSIIEFSAMRDVSATETAIIYGLEPVWGAGFAWFLLGERWGTLGWLGATLVLGGSLIVQMLGSSHEKCIEVEDSNQKSDLIHYGISASPFVVRSSKNFTTGKCAGKSRNGECNRRREKELFRLHMHL</sequence>
<evidence type="ECO:0000256" key="2">
    <source>
        <dbReference type="ARBA" id="ARBA00007635"/>
    </source>
</evidence>
<evidence type="ECO:0000256" key="1">
    <source>
        <dbReference type="ARBA" id="ARBA00004651"/>
    </source>
</evidence>
<accession>A0A7J6GQP1</accession>
<feature type="transmembrane region" description="Helical" evidence="7">
    <location>
        <begin position="131"/>
        <end position="151"/>
    </location>
</feature>
<evidence type="ECO:0000259" key="8">
    <source>
        <dbReference type="Pfam" id="PF00892"/>
    </source>
</evidence>
<dbReference type="GO" id="GO:0005886">
    <property type="term" value="C:plasma membrane"/>
    <property type="evidence" value="ECO:0007669"/>
    <property type="project" value="UniProtKB-SubCell"/>
</dbReference>
<keyword evidence="3" id="KW-1003">Cell membrane</keyword>